<reference evidence="1 2" key="1">
    <citation type="journal article" date="2020" name="Mol. Biol. Evol.">
        <title>Interspecific Gene Flow and the Evolution of Specialization in Black and White Rhinoceros.</title>
        <authorList>
            <person name="Moodley Y."/>
            <person name="Westbury M.V."/>
            <person name="Russo I.M."/>
            <person name="Gopalakrishnan S."/>
            <person name="Rakotoarivelo A."/>
            <person name="Olsen R.A."/>
            <person name="Prost S."/>
            <person name="Tunstall T."/>
            <person name="Ryder O.A."/>
            <person name="Dalen L."/>
            <person name="Bruford M.W."/>
        </authorList>
    </citation>
    <scope>NUCLEOTIDE SEQUENCE [LARGE SCALE GENOMIC DNA]</scope>
    <source>
        <strain evidence="1">SBR-YM</strain>
        <tissue evidence="1">Skin</tissue>
    </source>
</reference>
<sequence length="165" mass="18263">MEETGNSGSACGSHLSMDGLEELLNKLSNSIEEVIPTMQRDTRLSKESNGFTFIKFSHSPKACSHGRNGQCLSPSGAKSAAQAIENCDGRFRSSFPEPKIKNPNPSPGTVSKHLLVVLKIPFTEKQLFKSIIIVSGLNIMQLNIRTMEMELFHILMYYQPCTQNT</sequence>
<organism evidence="1 2">
    <name type="scientific">Diceros bicornis minor</name>
    <name type="common">South-central black rhinoceros</name>
    <dbReference type="NCBI Taxonomy" id="77932"/>
    <lineage>
        <taxon>Eukaryota</taxon>
        <taxon>Metazoa</taxon>
        <taxon>Chordata</taxon>
        <taxon>Craniata</taxon>
        <taxon>Vertebrata</taxon>
        <taxon>Euteleostomi</taxon>
        <taxon>Mammalia</taxon>
        <taxon>Eutheria</taxon>
        <taxon>Laurasiatheria</taxon>
        <taxon>Perissodactyla</taxon>
        <taxon>Rhinocerotidae</taxon>
        <taxon>Diceros</taxon>
    </lineage>
</organism>
<evidence type="ECO:0000313" key="2">
    <source>
        <dbReference type="Proteomes" id="UP000551758"/>
    </source>
</evidence>
<evidence type="ECO:0000313" key="1">
    <source>
        <dbReference type="EMBL" id="KAF5915289.1"/>
    </source>
</evidence>
<dbReference type="AlphaFoldDB" id="A0A7J7EHM5"/>
<proteinExistence type="predicted"/>
<gene>
    <name evidence="1" type="ORF">HPG69_011754</name>
</gene>
<keyword evidence="2" id="KW-1185">Reference proteome</keyword>
<dbReference type="EMBL" id="JACDTQ010002883">
    <property type="protein sequence ID" value="KAF5915289.1"/>
    <property type="molecule type" value="Genomic_DNA"/>
</dbReference>
<dbReference type="Proteomes" id="UP000551758">
    <property type="component" value="Unassembled WGS sequence"/>
</dbReference>
<protein>
    <submittedName>
        <fullName evidence="1">Uncharacterized protein</fullName>
    </submittedName>
</protein>
<comment type="caution">
    <text evidence="1">The sequence shown here is derived from an EMBL/GenBank/DDBJ whole genome shotgun (WGS) entry which is preliminary data.</text>
</comment>
<accession>A0A7J7EHM5</accession>
<name>A0A7J7EHM5_DICBM</name>